<dbReference type="GO" id="GO:0004623">
    <property type="term" value="F:phospholipase A2 activity"/>
    <property type="evidence" value="ECO:0007669"/>
    <property type="project" value="TreeGrafter"/>
</dbReference>
<organism evidence="6 7">
    <name type="scientific">Origma solitaria</name>
    <dbReference type="NCBI Taxonomy" id="720586"/>
    <lineage>
        <taxon>Eukaryota</taxon>
        <taxon>Metazoa</taxon>
        <taxon>Chordata</taxon>
        <taxon>Craniata</taxon>
        <taxon>Vertebrata</taxon>
        <taxon>Euteleostomi</taxon>
        <taxon>Archelosauria</taxon>
        <taxon>Archosauria</taxon>
        <taxon>Dinosauria</taxon>
        <taxon>Saurischia</taxon>
        <taxon>Theropoda</taxon>
        <taxon>Coelurosauria</taxon>
        <taxon>Aves</taxon>
        <taxon>Neognathae</taxon>
        <taxon>Neoaves</taxon>
        <taxon>Telluraves</taxon>
        <taxon>Australaves</taxon>
        <taxon>Passeriformes</taxon>
        <taxon>Meliphagoidea</taxon>
        <taxon>Acanthizidae</taxon>
        <taxon>Origma</taxon>
    </lineage>
</organism>
<reference evidence="6 7" key="1">
    <citation type="submission" date="2019-09" db="EMBL/GenBank/DDBJ databases">
        <title>Bird 10,000 Genomes (B10K) Project - Family phase.</title>
        <authorList>
            <person name="Zhang G."/>
        </authorList>
    </citation>
    <scope>NUCLEOTIDE SEQUENCE [LARGE SCALE GENOMIC DNA]</scope>
    <source>
        <strain evidence="6">B10K-DU-029-52</strain>
    </source>
</reference>
<proteinExistence type="inferred from homology"/>
<protein>
    <submittedName>
        <fullName evidence="6">HRSL1 enzyme</fullName>
    </submittedName>
</protein>
<evidence type="ECO:0000313" key="6">
    <source>
        <dbReference type="EMBL" id="NWV28405.1"/>
    </source>
</evidence>
<dbReference type="GO" id="GO:0008970">
    <property type="term" value="F:phospholipase A1 activity"/>
    <property type="evidence" value="ECO:0007669"/>
    <property type="project" value="TreeGrafter"/>
</dbReference>
<dbReference type="Proteomes" id="UP000571324">
    <property type="component" value="Unassembled WGS sequence"/>
</dbReference>
<evidence type="ECO:0000256" key="1">
    <source>
        <dbReference type="ARBA" id="ARBA00007824"/>
    </source>
</evidence>
<evidence type="ECO:0000259" key="5">
    <source>
        <dbReference type="PROSITE" id="PS51934"/>
    </source>
</evidence>
<feature type="non-terminal residue" evidence="6">
    <location>
        <position position="117"/>
    </location>
</feature>
<dbReference type="PANTHER" id="PTHR13943">
    <property type="entry name" value="HRAS-LIKE SUPPRESSOR - RELATED"/>
    <property type="match status" value="1"/>
</dbReference>
<comment type="similarity">
    <text evidence="1">Belongs to the H-rev107 family.</text>
</comment>
<keyword evidence="7" id="KW-1185">Reference proteome</keyword>
<dbReference type="PANTHER" id="PTHR13943:SF37">
    <property type="entry name" value="PHOSPHOLIPASE A AND ACYLTRANSFERASE 1"/>
    <property type="match status" value="1"/>
</dbReference>
<dbReference type="OrthoDB" id="421951at2759"/>
<gene>
    <name evidence="6" type="primary">Hrasls_3</name>
    <name evidence="6" type="ORF">ORISOL_R15726</name>
</gene>
<dbReference type="EMBL" id="VZRL01006109">
    <property type="protein sequence ID" value="NWV28405.1"/>
    <property type="molecule type" value="Genomic_DNA"/>
</dbReference>
<comment type="caution">
    <text evidence="6">The sequence shown here is derived from an EMBL/GenBank/DDBJ whole genome shotgun (WGS) entry which is preliminary data.</text>
</comment>
<keyword evidence="4" id="KW-0443">Lipid metabolism</keyword>
<evidence type="ECO:0000256" key="3">
    <source>
        <dbReference type="ARBA" id="ARBA00022801"/>
    </source>
</evidence>
<keyword evidence="3" id="KW-0378">Hydrolase</keyword>
<dbReference type="GO" id="GO:0005737">
    <property type="term" value="C:cytoplasm"/>
    <property type="evidence" value="ECO:0007669"/>
    <property type="project" value="TreeGrafter"/>
</dbReference>
<dbReference type="AlphaFoldDB" id="A0A7K6DQJ8"/>
<dbReference type="GO" id="GO:0070292">
    <property type="term" value="P:N-acylphosphatidylethanolamine metabolic process"/>
    <property type="evidence" value="ECO:0007669"/>
    <property type="project" value="TreeGrafter"/>
</dbReference>
<name>A0A7K6DQJ8_9PASS</name>
<keyword evidence="2" id="KW-0808">Transferase</keyword>
<accession>A0A7K6DQJ8</accession>
<dbReference type="InterPro" id="IPR051496">
    <property type="entry name" value="H-rev107_PLA/AT"/>
</dbReference>
<dbReference type="Pfam" id="PF04970">
    <property type="entry name" value="LRAT"/>
    <property type="match status" value="1"/>
</dbReference>
<feature type="non-terminal residue" evidence="6">
    <location>
        <position position="1"/>
    </location>
</feature>
<feature type="domain" description="LRAT" evidence="5">
    <location>
        <begin position="1"/>
        <end position="117"/>
    </location>
</feature>
<evidence type="ECO:0000256" key="4">
    <source>
        <dbReference type="ARBA" id="ARBA00023098"/>
    </source>
</evidence>
<dbReference type="GO" id="GO:0016410">
    <property type="term" value="F:N-acyltransferase activity"/>
    <property type="evidence" value="ECO:0007669"/>
    <property type="project" value="TreeGrafter"/>
</dbReference>
<dbReference type="InterPro" id="IPR007053">
    <property type="entry name" value="LRAT_dom"/>
</dbReference>
<evidence type="ECO:0000256" key="2">
    <source>
        <dbReference type="ARBA" id="ARBA00022679"/>
    </source>
</evidence>
<sequence>LIEIDRSFHQHWALFLGEGYVINLTPVGKSKKRAQTLRVHIVPQFIRKVKKQPLKEVVGNNKWCINNKSDQDSTPLPEEEIIRHAEGLIDMEMTYHGFGSNCERFVKRLRYGEQVSD</sequence>
<dbReference type="Gene3D" id="3.90.1720.10">
    <property type="entry name" value="endopeptidase domain like (from Nostoc punctiforme)"/>
    <property type="match status" value="1"/>
</dbReference>
<dbReference type="PROSITE" id="PS51934">
    <property type="entry name" value="LRAT"/>
    <property type="match status" value="1"/>
</dbReference>
<evidence type="ECO:0000313" key="7">
    <source>
        <dbReference type="Proteomes" id="UP000571324"/>
    </source>
</evidence>